<feature type="transmembrane region" description="Helical" evidence="1">
    <location>
        <begin position="55"/>
        <end position="78"/>
    </location>
</feature>
<reference evidence="2 3" key="1">
    <citation type="submission" date="2024-04" db="EMBL/GenBank/DDBJ databases">
        <title>Symmetric and asymmetric DNA N6-adenine methylation regulates different biological responses in Mucorales.</title>
        <authorList>
            <consortium name="Lawrence Berkeley National Laboratory"/>
            <person name="Lax C."/>
            <person name="Mondo S.J."/>
            <person name="Osorio-Concepcion M."/>
            <person name="Muszewska A."/>
            <person name="Corrochano-Luque M."/>
            <person name="Gutierrez G."/>
            <person name="Riley R."/>
            <person name="Lipzen A."/>
            <person name="Guo J."/>
            <person name="Hundley H."/>
            <person name="Amirebrahimi M."/>
            <person name="Ng V."/>
            <person name="Lorenzo-Gutierrez D."/>
            <person name="Binder U."/>
            <person name="Yang J."/>
            <person name="Song Y."/>
            <person name="Canovas D."/>
            <person name="Navarro E."/>
            <person name="Freitag M."/>
            <person name="Gabaldon T."/>
            <person name="Grigoriev I.V."/>
            <person name="Corrochano L.M."/>
            <person name="Nicolas F.E."/>
            <person name="Garre V."/>
        </authorList>
    </citation>
    <scope>NUCLEOTIDE SEQUENCE [LARGE SCALE GENOMIC DNA]</scope>
    <source>
        <strain evidence="2 3">L51</strain>
    </source>
</reference>
<feature type="transmembrane region" description="Helical" evidence="1">
    <location>
        <begin position="28"/>
        <end position="49"/>
    </location>
</feature>
<dbReference type="Proteomes" id="UP001448207">
    <property type="component" value="Unassembled WGS sequence"/>
</dbReference>
<keyword evidence="1" id="KW-0472">Membrane</keyword>
<gene>
    <name evidence="2" type="ORF">J3Q64DRAFT_1726541</name>
</gene>
<protein>
    <submittedName>
        <fullName evidence="2">Uncharacterized protein</fullName>
    </submittedName>
</protein>
<accession>A0ABR3B8M4</accession>
<organism evidence="2 3">
    <name type="scientific">Phycomyces blakesleeanus</name>
    <dbReference type="NCBI Taxonomy" id="4837"/>
    <lineage>
        <taxon>Eukaryota</taxon>
        <taxon>Fungi</taxon>
        <taxon>Fungi incertae sedis</taxon>
        <taxon>Mucoromycota</taxon>
        <taxon>Mucoromycotina</taxon>
        <taxon>Mucoromycetes</taxon>
        <taxon>Mucorales</taxon>
        <taxon>Phycomycetaceae</taxon>
        <taxon>Phycomyces</taxon>
    </lineage>
</organism>
<dbReference type="EMBL" id="JBCLYO010000003">
    <property type="protein sequence ID" value="KAL0092014.1"/>
    <property type="molecule type" value="Genomic_DNA"/>
</dbReference>
<evidence type="ECO:0000256" key="1">
    <source>
        <dbReference type="SAM" id="Phobius"/>
    </source>
</evidence>
<evidence type="ECO:0000313" key="3">
    <source>
        <dbReference type="Proteomes" id="UP001448207"/>
    </source>
</evidence>
<proteinExistence type="predicted"/>
<keyword evidence="3" id="KW-1185">Reference proteome</keyword>
<keyword evidence="1" id="KW-1133">Transmembrane helix</keyword>
<keyword evidence="1" id="KW-0812">Transmembrane</keyword>
<name>A0ABR3B8M4_PHYBL</name>
<evidence type="ECO:0000313" key="2">
    <source>
        <dbReference type="EMBL" id="KAL0092014.1"/>
    </source>
</evidence>
<sequence length="85" mass="10125">MCVRVRVRVCVCRVVPPILTYQSINLSIFFFLYFFLFLLFSLSLLNYILLCDHQVSFFFATILLFFLLSFIFSIIIFCDKKIPFS</sequence>
<comment type="caution">
    <text evidence="2">The sequence shown here is derived from an EMBL/GenBank/DDBJ whole genome shotgun (WGS) entry which is preliminary data.</text>
</comment>